<dbReference type="AlphaFoldDB" id="A0A9P5BNC3"/>
<dbReference type="PANTHER" id="PTHR33112:SF16">
    <property type="entry name" value="HETEROKARYON INCOMPATIBILITY DOMAIN-CONTAINING PROTEIN"/>
    <property type="match status" value="1"/>
</dbReference>
<organism evidence="2 3">
    <name type="scientific">Colletotrichum siamense</name>
    <name type="common">Anthracnose fungus</name>
    <dbReference type="NCBI Taxonomy" id="690259"/>
    <lineage>
        <taxon>Eukaryota</taxon>
        <taxon>Fungi</taxon>
        <taxon>Dikarya</taxon>
        <taxon>Ascomycota</taxon>
        <taxon>Pezizomycotina</taxon>
        <taxon>Sordariomycetes</taxon>
        <taxon>Hypocreomycetidae</taxon>
        <taxon>Glomerellales</taxon>
        <taxon>Glomerellaceae</taxon>
        <taxon>Colletotrichum</taxon>
        <taxon>Colletotrichum gloeosporioides species complex</taxon>
    </lineage>
</organism>
<proteinExistence type="predicted"/>
<name>A0A9P5BNC3_COLSI</name>
<dbReference type="Proteomes" id="UP000711996">
    <property type="component" value="Unassembled WGS sequence"/>
</dbReference>
<evidence type="ECO:0000313" key="2">
    <source>
        <dbReference type="EMBL" id="KAF4843133.1"/>
    </source>
</evidence>
<sequence>MASTFRATGSSDDEIERLKFTLVSEDSKGHSCQYCSVLSIKFRRLIDGRVEASSDSYLDTTEREVRRKAELGCSFWAMICDRLTQMTLTQKAKNILGEMPDDLYFSTDSLWGWRNDRFLEALEGEEKSEFLRLWRKSGVNWHYAFERPCDGLDFALFLRSQSRENAVSSDLLRLNFFSNGDYFRLYLTFGLFGDASFLVLIPPSKKFGINAKRMDIASPMNLEPSSPMTVDLIKCWLQKCEFQHRCGLFDLPSSMPSMILRVVSRDSAVLVEVTPGMRKRYLALSYYWGQETQRLLLFRSNKPILTSVTGIEISQLDATIRDAMITTYELGFEYLWIDALCIVQDDEEFKAKELRKMGDIYRNAAFTIVPSAAGDVREGFLRRRLSTLERTVPAEGRPQIVFKMKAEWKDERSNETMPFSAILKAKELQGDKEPWYHRAWTLQEALFSRRRLQYHEKQTTWRCYCAGEKILDHDGWFSRSNEGSGTSLSEVLGHVTRMLWNRQNLPRTSVVFGYWYSLVRTYSSRSLTYFTDRLPAISSTAREFASILQDLYVCGLWASDLALGLAWTTGVSGLSYDNNSVKEPSWSWASYIGSVYWNRGECKRSLDFQVVRFSELPADPFRVSGSIEIHIRGLLMPFSYNFFLHNEEYSVEMDDDDSKNPELTVLTDYYEDSRFGDSPETEIHLLPLIVTCNLKVQGLALIEDAQRPGKYLRVGLFIRRRIWAVPDDYPEDHDIEEDSEWPDDAPEDYQSQLRSAFGGEKNIKEIILI</sequence>
<keyword evidence="3" id="KW-1185">Reference proteome</keyword>
<accession>A0A9P5BNC3</accession>
<dbReference type="InterPro" id="IPR010730">
    <property type="entry name" value="HET"/>
</dbReference>
<reference evidence="2" key="1">
    <citation type="submission" date="2019-06" db="EMBL/GenBank/DDBJ databases">
        <authorList>
            <person name="Gan P."/>
            <person name="Shirasu K."/>
        </authorList>
    </citation>
    <scope>NUCLEOTIDE SEQUENCE [LARGE SCALE GENOMIC DNA]</scope>
    <source>
        <strain evidence="2">CAD2</strain>
    </source>
</reference>
<comment type="caution">
    <text evidence="2">The sequence shown here is derived from an EMBL/GenBank/DDBJ whole genome shotgun (WGS) entry which is preliminary data.</text>
</comment>
<dbReference type="PANTHER" id="PTHR33112">
    <property type="entry name" value="DOMAIN PROTEIN, PUTATIVE-RELATED"/>
    <property type="match status" value="1"/>
</dbReference>
<dbReference type="OrthoDB" id="4799920at2759"/>
<dbReference type="EMBL" id="QPMT01000085">
    <property type="protein sequence ID" value="KAF4843133.1"/>
    <property type="molecule type" value="Genomic_DNA"/>
</dbReference>
<dbReference type="Pfam" id="PF06985">
    <property type="entry name" value="HET"/>
    <property type="match status" value="1"/>
</dbReference>
<feature type="domain" description="Heterokaryon incompatibility" evidence="1">
    <location>
        <begin position="281"/>
        <end position="444"/>
    </location>
</feature>
<evidence type="ECO:0000259" key="1">
    <source>
        <dbReference type="Pfam" id="PF06985"/>
    </source>
</evidence>
<protein>
    <recommendedName>
        <fullName evidence="1">Heterokaryon incompatibility domain-containing protein</fullName>
    </recommendedName>
</protein>
<evidence type="ECO:0000313" key="3">
    <source>
        <dbReference type="Proteomes" id="UP000711996"/>
    </source>
</evidence>
<gene>
    <name evidence="2" type="ORF">CGCSCA2_v014341</name>
</gene>